<evidence type="ECO:0000313" key="5">
    <source>
        <dbReference type="Proteomes" id="UP000332933"/>
    </source>
</evidence>
<dbReference type="Pfam" id="PF01593">
    <property type="entry name" value="Amino_oxidase"/>
    <property type="match status" value="1"/>
</dbReference>
<organism evidence="4 5">
    <name type="scientific">Aphanomyces stellatus</name>
    <dbReference type="NCBI Taxonomy" id="120398"/>
    <lineage>
        <taxon>Eukaryota</taxon>
        <taxon>Sar</taxon>
        <taxon>Stramenopiles</taxon>
        <taxon>Oomycota</taxon>
        <taxon>Saprolegniomycetes</taxon>
        <taxon>Saprolegniales</taxon>
        <taxon>Verrucalvaceae</taxon>
        <taxon>Aphanomyces</taxon>
    </lineage>
</organism>
<dbReference type="EMBL" id="CAADRA010005629">
    <property type="protein sequence ID" value="VFT91850.1"/>
    <property type="molecule type" value="Genomic_DNA"/>
</dbReference>
<dbReference type="PANTHER" id="PTHR43734:SF1">
    <property type="entry name" value="PHYTOENE DESATURASE"/>
    <property type="match status" value="1"/>
</dbReference>
<dbReference type="InterPro" id="IPR002937">
    <property type="entry name" value="Amino_oxidase"/>
</dbReference>
<feature type="chain" id="PRO_5033437349" evidence="1">
    <location>
        <begin position="21"/>
        <end position="515"/>
    </location>
</feature>
<dbReference type="PANTHER" id="PTHR43734">
    <property type="entry name" value="PHYTOENE DESATURASE"/>
    <property type="match status" value="1"/>
</dbReference>
<sequence>MMRVLHVAFAACLLLPLAAATPTITFKATDRVVIVGGGPAGVHYSSLLAKKGMKNIKVLEASDRVGGKSYTAIDDKYQAHEMGTVFALDTYTPIFNLANEYDPTNTRYNFAFSRPKYMACMGESAGAKDNDPATNLDFPHYFLRTMMQHAPASLQANATHDELQALLTDQVGRFIALHHRIFGIYPYGMPPRPANWSLIDMTAMEFLTANNLTAISGMFRFSQQQQGYGVLETIPAFYFLWWSHPDAVSKIMMAQDASTPCSYLYLNGFQSIWKAIQQAHRQTVETIFGATVTAVTRGAPKGTKPTVTYMDSLSGNSITLECDHVVMAVDLSLYAKLVTDLTPDEKANFIGSYTASTFVTTLFDSLPSPVETAAQIWHYRMTQGGRLSALRNSKFTVEYRSQLEWGDLADGRQTRVAYQYYDQPLATIHRDQAAPLLRKDLALAGMNAVALWTQKYWNYFPRFTTDGLKQGLPWKIWDMQGDVKTTWIGSSVCFESALDVVTYNLNLIQRVHVVP</sequence>
<keyword evidence="5" id="KW-1185">Reference proteome</keyword>
<dbReference type="InterPro" id="IPR036188">
    <property type="entry name" value="FAD/NAD-bd_sf"/>
</dbReference>
<evidence type="ECO:0000313" key="3">
    <source>
        <dbReference type="EMBL" id="KAF0694066.1"/>
    </source>
</evidence>
<protein>
    <submittedName>
        <fullName evidence="4">Aste57867_15036 protein</fullName>
    </submittedName>
</protein>
<dbReference type="SUPFAM" id="SSF51905">
    <property type="entry name" value="FAD/NAD(P)-binding domain"/>
    <property type="match status" value="1"/>
</dbReference>
<dbReference type="Proteomes" id="UP000332933">
    <property type="component" value="Unassembled WGS sequence"/>
</dbReference>
<evidence type="ECO:0000259" key="2">
    <source>
        <dbReference type="Pfam" id="PF01593"/>
    </source>
</evidence>
<proteinExistence type="predicted"/>
<gene>
    <name evidence="4" type="primary">Aste57867_15036</name>
    <name evidence="3" type="ORF">As57867_014980</name>
    <name evidence="4" type="ORF">ASTE57867_15036</name>
</gene>
<feature type="signal peptide" evidence="1">
    <location>
        <begin position="1"/>
        <end position="20"/>
    </location>
</feature>
<reference evidence="4 5" key="1">
    <citation type="submission" date="2019-03" db="EMBL/GenBank/DDBJ databases">
        <authorList>
            <person name="Gaulin E."/>
            <person name="Dumas B."/>
        </authorList>
    </citation>
    <scope>NUCLEOTIDE SEQUENCE [LARGE SCALE GENOMIC DNA]</scope>
    <source>
        <strain evidence="4">CBS 568.67</strain>
    </source>
</reference>
<dbReference type="OrthoDB" id="74055at2759"/>
<dbReference type="Gene3D" id="1.10.405.20">
    <property type="match status" value="1"/>
</dbReference>
<evidence type="ECO:0000313" key="4">
    <source>
        <dbReference type="EMBL" id="VFT91850.1"/>
    </source>
</evidence>
<dbReference type="Gene3D" id="3.50.50.60">
    <property type="entry name" value="FAD/NAD(P)-binding domain"/>
    <property type="match status" value="2"/>
</dbReference>
<dbReference type="AlphaFoldDB" id="A0A485L405"/>
<accession>A0A485L405</accession>
<dbReference type="PRINTS" id="PR00419">
    <property type="entry name" value="ADXRDTASE"/>
</dbReference>
<name>A0A485L405_9STRA</name>
<evidence type="ECO:0000256" key="1">
    <source>
        <dbReference type="SAM" id="SignalP"/>
    </source>
</evidence>
<reference evidence="3" key="2">
    <citation type="submission" date="2019-06" db="EMBL/GenBank/DDBJ databases">
        <title>Genomics analysis of Aphanomyces spp. identifies a new class of oomycete effector associated with host adaptation.</title>
        <authorList>
            <person name="Gaulin E."/>
        </authorList>
    </citation>
    <scope>NUCLEOTIDE SEQUENCE</scope>
    <source>
        <strain evidence="3">CBS 578.67</strain>
    </source>
</reference>
<dbReference type="GO" id="GO:0016491">
    <property type="term" value="F:oxidoreductase activity"/>
    <property type="evidence" value="ECO:0007669"/>
    <property type="project" value="InterPro"/>
</dbReference>
<dbReference type="EMBL" id="VJMH01005608">
    <property type="protein sequence ID" value="KAF0694066.1"/>
    <property type="molecule type" value="Genomic_DNA"/>
</dbReference>
<feature type="domain" description="Amine oxidase" evidence="2">
    <location>
        <begin position="47"/>
        <end position="370"/>
    </location>
</feature>
<keyword evidence="1" id="KW-0732">Signal</keyword>